<evidence type="ECO:0000256" key="3">
    <source>
        <dbReference type="ARBA" id="ARBA00022707"/>
    </source>
</evidence>
<evidence type="ECO:0000256" key="4">
    <source>
        <dbReference type="ARBA" id="ARBA00023288"/>
    </source>
</evidence>
<sequence length="746" mass="84946">MGASNSKDLSSNEYLLKFSGKDHISCSDQFWNVFLSFSFKPPSSKSENEVINDKLSKIFENLLKNNLESGNFVSLIRVFINKSTDVLSASSTGNEILVWQTYNALFIIRCFTRYLVETVKEAEYIRHFNVKPMMVSQTVAEQQLDNLSNKKIHENPLESLLESLLEILIDVPLDFQTYSLHLEVVNCLLVFLSAQMYTRKPAAKLIIFKTLMQGRPSIHSPLLIKTLLGHFIKQEKPYERGGGSIVIGLASNIWHILSLAYKNSTNLEPPKGITLANQSLLLILVLVSHCTAEKNLLNPYRDFLFTFIHNSPGHLSLGSNPEEIPVSSVSALQINFDHLYVALCNTAANECSTLMLYLLLHRNENVKNFILARADLEYLVVPILKTLYNITESNSHHIYMSLIILLILSEDGGFGQTVHQITIKNVTWYHEKVLTEISLGGLLLLVVIRTIHYNMLKMRDKYLHTNCLAALANMSNNFCNLNSYVSQRLLSLFETLAKKYHRLEITLKTNMVKINSETRENDDGEKENSFVEMGKNSTTSQSKPNEENSVKETIINGTHESDKEDMAIQIKSSTDLDVKNLSGDEAVINVDDNASSDIVQDLNVLEEVLRMILEIINSCLSNQIQHNPNLVYALLYKKDIFDPFRTHQNFNDVIQNLDSVINYFSDKLKQVQTDLSVNEVLSTITQGTLVWPSHKLKKFPELKFKYVEEDQPENFFIPYVWNLTTQFSGINWSSNNKKIFFLDSEG</sequence>
<dbReference type="STRING" id="121224.E0VAE1"/>
<dbReference type="GO" id="GO:0007030">
    <property type="term" value="P:Golgi organization"/>
    <property type="evidence" value="ECO:0007669"/>
    <property type="project" value="TreeGrafter"/>
</dbReference>
<dbReference type="AlphaFoldDB" id="E0VAE1"/>
<dbReference type="GeneID" id="8232397"/>
<reference evidence="6" key="1">
    <citation type="submission" date="2007-04" db="EMBL/GenBank/DDBJ databases">
        <title>Annotation of Pediculus humanus corporis strain USDA.</title>
        <authorList>
            <person name="Kirkness E."/>
            <person name="Hannick L."/>
            <person name="Hass B."/>
            <person name="Bruggner R."/>
            <person name="Lawson D."/>
            <person name="Bidwell S."/>
            <person name="Joardar V."/>
            <person name="Caler E."/>
            <person name="Walenz B."/>
            <person name="Inman J."/>
            <person name="Schobel S."/>
            <person name="Galinsky K."/>
            <person name="Amedeo P."/>
            <person name="Strausberg R."/>
        </authorList>
    </citation>
    <scope>NUCLEOTIDE SEQUENCE</scope>
    <source>
        <strain evidence="6">USDA</strain>
    </source>
</reference>
<dbReference type="GO" id="GO:0005794">
    <property type="term" value="C:Golgi apparatus"/>
    <property type="evidence" value="ECO:0007669"/>
    <property type="project" value="TreeGrafter"/>
</dbReference>
<comment type="similarity">
    <text evidence="1">Belongs to the dymeclin family.</text>
</comment>
<dbReference type="HOGENOM" id="CLU_013309_2_0_1"/>
<dbReference type="InterPro" id="IPR019142">
    <property type="entry name" value="Dymeclin"/>
</dbReference>
<dbReference type="EMBL" id="AAZO01000423">
    <property type="status" value="NOT_ANNOTATED_CDS"/>
    <property type="molecule type" value="Genomic_DNA"/>
</dbReference>
<protein>
    <recommendedName>
        <fullName evidence="2">Dymeclin</fullName>
    </recommendedName>
</protein>
<reference evidence="7" key="3">
    <citation type="submission" date="2020-05" db="UniProtKB">
        <authorList>
            <consortium name="EnsemblMetazoa"/>
        </authorList>
    </citation>
    <scope>IDENTIFICATION</scope>
    <source>
        <strain evidence="7">USDA</strain>
    </source>
</reference>
<dbReference type="eggNOG" id="KOG2225">
    <property type="taxonomic scope" value="Eukaryota"/>
</dbReference>
<dbReference type="InParanoid" id="E0VAE1"/>
<keyword evidence="8" id="KW-1185">Reference proteome</keyword>
<dbReference type="VEuPathDB" id="VectorBase:PHUM035420"/>
<evidence type="ECO:0000256" key="5">
    <source>
        <dbReference type="SAM" id="MobiDB-lite"/>
    </source>
</evidence>
<keyword evidence="3" id="KW-0519">Myristate</keyword>
<evidence type="ECO:0000313" key="6">
    <source>
        <dbReference type="EMBL" id="EEB10347.1"/>
    </source>
</evidence>
<dbReference type="OMA" id="VWTLVCK"/>
<reference evidence="6" key="2">
    <citation type="submission" date="2007-04" db="EMBL/GenBank/DDBJ databases">
        <title>The genome of the human body louse.</title>
        <authorList>
            <consortium name="The Human Body Louse Genome Consortium"/>
            <person name="Kirkness E."/>
            <person name="Walenz B."/>
            <person name="Hass B."/>
            <person name="Bruggner R."/>
            <person name="Strausberg R."/>
        </authorList>
    </citation>
    <scope>NUCLEOTIDE SEQUENCE</scope>
    <source>
        <strain evidence="6">USDA</strain>
    </source>
</reference>
<proteinExistence type="inferred from homology"/>
<dbReference type="Proteomes" id="UP000009046">
    <property type="component" value="Unassembled WGS sequence"/>
</dbReference>
<dbReference type="PANTHER" id="PTHR12895:SF9">
    <property type="entry name" value="DYMECLIN"/>
    <property type="match status" value="1"/>
</dbReference>
<name>E0VAE1_PEDHC</name>
<evidence type="ECO:0000313" key="8">
    <source>
        <dbReference type="Proteomes" id="UP000009046"/>
    </source>
</evidence>
<dbReference type="FunCoup" id="E0VAE1">
    <property type="interactions" value="1817"/>
</dbReference>
<evidence type="ECO:0000256" key="1">
    <source>
        <dbReference type="ARBA" id="ARBA00010603"/>
    </source>
</evidence>
<evidence type="ECO:0000256" key="2">
    <source>
        <dbReference type="ARBA" id="ARBA00015736"/>
    </source>
</evidence>
<dbReference type="CTD" id="8232397"/>
<dbReference type="RefSeq" id="XP_002423085.1">
    <property type="nucleotide sequence ID" value="XM_002423040.1"/>
</dbReference>
<dbReference type="EnsemblMetazoa" id="PHUM035420-RA">
    <property type="protein sequence ID" value="PHUM035420-PA"/>
    <property type="gene ID" value="PHUM035420"/>
</dbReference>
<gene>
    <name evidence="7" type="primary">8232397</name>
    <name evidence="6" type="ORF">Phum_PHUM035420</name>
</gene>
<dbReference type="KEGG" id="phu:Phum_PHUM035420"/>
<dbReference type="PANTHER" id="PTHR12895">
    <property type="entry name" value="DYMECLIN"/>
    <property type="match status" value="1"/>
</dbReference>
<dbReference type="EMBL" id="DS235005">
    <property type="protein sequence ID" value="EEB10347.1"/>
    <property type="molecule type" value="Genomic_DNA"/>
</dbReference>
<dbReference type="Pfam" id="PF09742">
    <property type="entry name" value="Dymeclin"/>
    <property type="match status" value="1"/>
</dbReference>
<organism>
    <name type="scientific">Pediculus humanus subsp. corporis</name>
    <name type="common">Body louse</name>
    <dbReference type="NCBI Taxonomy" id="121224"/>
    <lineage>
        <taxon>Eukaryota</taxon>
        <taxon>Metazoa</taxon>
        <taxon>Ecdysozoa</taxon>
        <taxon>Arthropoda</taxon>
        <taxon>Hexapoda</taxon>
        <taxon>Insecta</taxon>
        <taxon>Pterygota</taxon>
        <taxon>Neoptera</taxon>
        <taxon>Paraneoptera</taxon>
        <taxon>Psocodea</taxon>
        <taxon>Troctomorpha</taxon>
        <taxon>Phthiraptera</taxon>
        <taxon>Anoplura</taxon>
        <taxon>Pediculidae</taxon>
        <taxon>Pediculus</taxon>
    </lineage>
</organism>
<feature type="compositionally biased region" description="Basic and acidic residues" evidence="5">
    <location>
        <begin position="516"/>
        <end position="529"/>
    </location>
</feature>
<dbReference type="OrthoDB" id="10253409at2759"/>
<accession>E0VAE1</accession>
<evidence type="ECO:0000313" key="7">
    <source>
        <dbReference type="EnsemblMetazoa" id="PHUM035420-PA"/>
    </source>
</evidence>
<feature type="region of interest" description="Disordered" evidence="5">
    <location>
        <begin position="516"/>
        <end position="550"/>
    </location>
</feature>
<keyword evidence="4" id="KW-0449">Lipoprotein</keyword>